<reference evidence="1 2" key="1">
    <citation type="journal article" date="2020" name="ISME J.">
        <title>Enrichment and physiological characterization of a novel comammox Nitrospira indicates ammonium inhibition of complete nitrification.</title>
        <authorList>
            <person name="Sakoula D."/>
            <person name="Koch H."/>
            <person name="Frank J."/>
            <person name="Jetten M.S.M."/>
            <person name="van Kessel M.A.H.J."/>
            <person name="Lucker S."/>
        </authorList>
    </citation>
    <scope>NUCLEOTIDE SEQUENCE [LARGE SCALE GENOMIC DNA]</scope>
    <source>
        <strain evidence="1">Comreactor17</strain>
    </source>
</reference>
<sequence>MEPMVRLREIPAIPPIRKPVLEGRCAHGRMIDEVRTRGGKRTGKVRCLECQAIIDDPYQGTQGTK</sequence>
<dbReference type="AlphaFoldDB" id="A0A7S8J0E7"/>
<dbReference type="KEGG" id="nkf:Nkreftii_003042"/>
<accession>A0A7S8J0E7</accession>
<protein>
    <submittedName>
        <fullName evidence="1">Uncharacterized protein</fullName>
    </submittedName>
</protein>
<dbReference type="Proteomes" id="UP000593737">
    <property type="component" value="Chromosome"/>
</dbReference>
<evidence type="ECO:0000313" key="1">
    <source>
        <dbReference type="EMBL" id="QPD05268.1"/>
    </source>
</evidence>
<organism evidence="1 2">
    <name type="scientific">Candidatus Nitrospira kreftii</name>
    <dbReference type="NCBI Taxonomy" id="2652173"/>
    <lineage>
        <taxon>Bacteria</taxon>
        <taxon>Pseudomonadati</taxon>
        <taxon>Nitrospirota</taxon>
        <taxon>Nitrospiria</taxon>
        <taxon>Nitrospirales</taxon>
        <taxon>Nitrospiraceae</taxon>
        <taxon>Nitrospira</taxon>
    </lineage>
</organism>
<dbReference type="EMBL" id="CP047423">
    <property type="protein sequence ID" value="QPD05268.1"/>
    <property type="molecule type" value="Genomic_DNA"/>
</dbReference>
<proteinExistence type="predicted"/>
<name>A0A7S8J0E7_9BACT</name>
<evidence type="ECO:0000313" key="2">
    <source>
        <dbReference type="Proteomes" id="UP000593737"/>
    </source>
</evidence>
<gene>
    <name evidence="1" type="ORF">Nkreftii_003042</name>
</gene>